<dbReference type="InterPro" id="IPR002227">
    <property type="entry name" value="Tyrosinase_Cu-bd"/>
</dbReference>
<dbReference type="PROSITE" id="PS00497">
    <property type="entry name" value="TYROSINASE_1"/>
    <property type="match status" value="1"/>
</dbReference>
<dbReference type="GO" id="GO:0016491">
    <property type="term" value="F:oxidoreductase activity"/>
    <property type="evidence" value="ECO:0007669"/>
    <property type="project" value="InterPro"/>
</dbReference>
<proteinExistence type="predicted"/>
<comment type="caution">
    <text evidence="4">The sequence shown here is derived from an EMBL/GenBank/DDBJ whole genome shotgun (WGS) entry which is preliminary data.</text>
</comment>
<keyword evidence="1" id="KW-0479">Metal-binding</keyword>
<dbReference type="InterPro" id="IPR008922">
    <property type="entry name" value="Di-copper_centre_dom_sf"/>
</dbReference>
<evidence type="ECO:0000256" key="1">
    <source>
        <dbReference type="ARBA" id="ARBA00022723"/>
    </source>
</evidence>
<dbReference type="PANTHER" id="PTHR11474">
    <property type="entry name" value="TYROSINASE FAMILY MEMBER"/>
    <property type="match status" value="1"/>
</dbReference>
<evidence type="ECO:0000313" key="4">
    <source>
        <dbReference type="EMBL" id="CAE7598404.1"/>
    </source>
</evidence>
<dbReference type="SUPFAM" id="SSF48056">
    <property type="entry name" value="Di-copper centre-containing domain"/>
    <property type="match status" value="1"/>
</dbReference>
<organism evidence="4 5">
    <name type="scientific">Symbiodinium natans</name>
    <dbReference type="NCBI Taxonomy" id="878477"/>
    <lineage>
        <taxon>Eukaryota</taxon>
        <taxon>Sar</taxon>
        <taxon>Alveolata</taxon>
        <taxon>Dinophyceae</taxon>
        <taxon>Suessiales</taxon>
        <taxon>Symbiodiniaceae</taxon>
        <taxon>Symbiodinium</taxon>
    </lineage>
</organism>
<dbReference type="EMBL" id="CAJNDS010002790">
    <property type="protein sequence ID" value="CAE7598404.1"/>
    <property type="molecule type" value="Genomic_DNA"/>
</dbReference>
<feature type="domain" description="Tyrosinase copper-binding" evidence="3">
    <location>
        <begin position="294"/>
        <end position="311"/>
    </location>
</feature>
<reference evidence="4" key="1">
    <citation type="submission" date="2021-02" db="EMBL/GenBank/DDBJ databases">
        <authorList>
            <person name="Dougan E. K."/>
            <person name="Rhodes N."/>
            <person name="Thang M."/>
            <person name="Chan C."/>
        </authorList>
    </citation>
    <scope>NUCLEOTIDE SEQUENCE</scope>
</reference>
<gene>
    <name evidence="4" type="ORF">SNAT2548_LOCUS34050</name>
</gene>
<dbReference type="AlphaFoldDB" id="A0A812V5M0"/>
<name>A0A812V5M0_9DINO</name>
<evidence type="ECO:0000256" key="2">
    <source>
        <dbReference type="ARBA" id="ARBA00023008"/>
    </source>
</evidence>
<accession>A0A812V5M0</accession>
<protein>
    <recommendedName>
        <fullName evidence="3">Tyrosinase copper-binding domain-containing protein</fullName>
    </recommendedName>
</protein>
<dbReference type="Gene3D" id="1.10.1280.10">
    <property type="entry name" value="Di-copper center containing domain from catechol oxidase"/>
    <property type="match status" value="1"/>
</dbReference>
<evidence type="ECO:0000313" key="5">
    <source>
        <dbReference type="Proteomes" id="UP000604046"/>
    </source>
</evidence>
<dbReference type="PANTHER" id="PTHR11474:SF126">
    <property type="entry name" value="TYROSINASE-LIKE PROTEIN TYR-1-RELATED"/>
    <property type="match status" value="1"/>
</dbReference>
<dbReference type="Proteomes" id="UP000604046">
    <property type="component" value="Unassembled WGS sequence"/>
</dbReference>
<evidence type="ECO:0000259" key="3">
    <source>
        <dbReference type="PROSITE" id="PS00497"/>
    </source>
</evidence>
<dbReference type="Pfam" id="PF00264">
    <property type="entry name" value="Tyrosinase"/>
    <property type="match status" value="1"/>
</dbReference>
<keyword evidence="5" id="KW-1185">Reference proteome</keyword>
<keyword evidence="2" id="KW-0186">Copper</keyword>
<dbReference type="GO" id="GO:0046872">
    <property type="term" value="F:metal ion binding"/>
    <property type="evidence" value="ECO:0007669"/>
    <property type="project" value="UniProtKB-KW"/>
</dbReference>
<dbReference type="InterPro" id="IPR050316">
    <property type="entry name" value="Tyrosinase/Hemocyanin"/>
</dbReference>
<dbReference type="OrthoDB" id="6132182at2759"/>
<sequence>MERLVVMVPVQAPSLPTVPTGSYERCDPALGAWRVWERAGLGDQPAEAVKAFRFREPALWAYWTLEVCGTRTCYTSLCHKDQAGEEGHAEVAILMLLFLTRHLQTTLTPRRQRLPVSESEAEERELGRPMCRKALAGAGVLALLGLCVVALQRSPDILSKHLGSPSVVEGELEPMRAFPLGRRWRQHQKWLRTGFRDAAASAEQKDVREQEEAKATWEVINGQQLKFQNKPRVRREWRTLSEEMKQKVAKAFWTVKTLSEEEGQRKYGPNFHNHDDMLMLHSCATTDPRCDEGHFGPQFMTFHRALLLKYELALLAVDPSIEAMPYWNMAYDAVGGKYRNDPAKYIFTNNFFGSYYGAPPNHAVVDGLFANWPVAHWTSERFGNKSHLAAGNPCITKEYFRGTKASTCDRCCGVAACECGEDDKHTTFLRAHDDCTPVVARWPEDPDALGPLGGTYEIVYTEEDFDNCTDLSQVRTWMEWQDCIEMSTFMCSQRFERISVQPGFLEVFRKLILPEMETRADALKQDDYGTGVRKAVRELAAAAEEESTKSDAFTQVLQEIMKTMCGDYMLYGFVRERLHLGKKTSPIYPHFFHSQAHIKFGKDLLDVTTSPNEAAAFTGYHSDIDRSSMTWMLKAQAANPDMESASWLYPPNQAVNPFDVKGKSEGIGKGISGPFAIYDVLGCAKDRETYSEYRVGESPWLPGTLLNEVVNSGFAFKNLFTCDASCRCDGGKNGYTHYDILYWTAPQRTPYTYDTLEHYYY</sequence>